<reference evidence="2 3" key="1">
    <citation type="submission" date="2015-09" db="EMBL/GenBank/DDBJ databases">
        <authorList>
            <consortium name="Pathogen Informatics"/>
        </authorList>
    </citation>
    <scope>NUCLEOTIDE SEQUENCE [LARGE SCALE GENOMIC DNA]</scope>
    <source>
        <strain evidence="2 3">2789STDY5834899</strain>
    </source>
</reference>
<name>A0A174N020_BACT4</name>
<dbReference type="CDD" id="cd02440">
    <property type="entry name" value="AdoMet_MTases"/>
    <property type="match status" value="1"/>
</dbReference>
<dbReference type="SUPFAM" id="SSF102198">
    <property type="entry name" value="Putative cyclase"/>
    <property type="match status" value="1"/>
</dbReference>
<proteinExistence type="predicted"/>
<dbReference type="PANTHER" id="PTHR43861">
    <property type="entry name" value="TRANS-ACONITATE 2-METHYLTRANSFERASE-RELATED"/>
    <property type="match status" value="1"/>
</dbReference>
<organism evidence="2 3">
    <name type="scientific">Bacteroides thetaiotaomicron</name>
    <dbReference type="NCBI Taxonomy" id="818"/>
    <lineage>
        <taxon>Bacteria</taxon>
        <taxon>Pseudomonadati</taxon>
        <taxon>Bacteroidota</taxon>
        <taxon>Bacteroidia</taxon>
        <taxon>Bacteroidales</taxon>
        <taxon>Bacteroidaceae</taxon>
        <taxon>Bacteroides</taxon>
    </lineage>
</organism>
<dbReference type="Gene3D" id="3.40.50.150">
    <property type="entry name" value="Vaccinia Virus protein VP39"/>
    <property type="match status" value="1"/>
</dbReference>
<dbReference type="GO" id="GO:0008168">
    <property type="term" value="F:methyltransferase activity"/>
    <property type="evidence" value="ECO:0007669"/>
    <property type="project" value="UniProtKB-KW"/>
</dbReference>
<gene>
    <name evidence="2" type="ORF">ERS852511_02057</name>
</gene>
<protein>
    <submittedName>
        <fullName evidence="2">Methyltransferase domain</fullName>
    </submittedName>
</protein>
<dbReference type="EMBL" id="CZAP01000005">
    <property type="protein sequence ID" value="CUP42014.1"/>
    <property type="molecule type" value="Genomic_DNA"/>
</dbReference>
<dbReference type="AlphaFoldDB" id="A0A174N020"/>
<dbReference type="Pfam" id="PF13847">
    <property type="entry name" value="Methyltransf_31"/>
    <property type="match status" value="1"/>
</dbReference>
<keyword evidence="2" id="KW-0808">Transferase</keyword>
<sequence>MQQLHIKLEVDSPLIQWVNAQADSIGARGHIGTHLDCYTTVPEKEEYQIKGIVIDCTAGMPSMDSMAHIGSLKNKALILHTGNLEHNRYGTEEYFNKDTTLCKVSLHTILSKKPLFIIIDSHGIAEKGKRHIEFDKICEANGCHVIENVDLSCIGNQKEVPLKILININHKSTGKPCELYSILESCFDNTSSHEDSLKAWEANADFWDESMGENSNEFQRLTVRPIVNELLKATQGDYILDIACGNGNYSGYLAEQGIDVLAFDYSQRMVELARKRQARFNDRIEFCVADVTKYEDMMSLKRNKPFTKAVSNMAIMDISDIDNLFRCVNKLLAENGYFVFSTQHPCFVTLTNKYMTKHNYYGEAIEGQPQKQCYYHRSLQDIFEICFRHGFIIDGFYEACFGNDRERPVVIIIRAKKHNL</sequence>
<dbReference type="Proteomes" id="UP000095576">
    <property type="component" value="Unassembled WGS sequence"/>
</dbReference>
<dbReference type="GO" id="GO:0004061">
    <property type="term" value="F:arylformamidase activity"/>
    <property type="evidence" value="ECO:0007669"/>
    <property type="project" value="InterPro"/>
</dbReference>
<feature type="domain" description="Methyltransferase" evidence="1">
    <location>
        <begin position="236"/>
        <end position="372"/>
    </location>
</feature>
<dbReference type="InterPro" id="IPR025714">
    <property type="entry name" value="Methyltranfer_dom"/>
</dbReference>
<accession>A0A174N020</accession>
<dbReference type="InterPro" id="IPR029063">
    <property type="entry name" value="SAM-dependent_MTases_sf"/>
</dbReference>
<dbReference type="SUPFAM" id="SSF53335">
    <property type="entry name" value="S-adenosyl-L-methionine-dependent methyltransferases"/>
    <property type="match status" value="1"/>
</dbReference>
<dbReference type="InterPro" id="IPR037175">
    <property type="entry name" value="KFase_sf"/>
</dbReference>
<dbReference type="GO" id="GO:0032259">
    <property type="term" value="P:methylation"/>
    <property type="evidence" value="ECO:0007669"/>
    <property type="project" value="UniProtKB-KW"/>
</dbReference>
<evidence type="ECO:0000313" key="2">
    <source>
        <dbReference type="EMBL" id="CUP42014.1"/>
    </source>
</evidence>
<evidence type="ECO:0000259" key="1">
    <source>
        <dbReference type="Pfam" id="PF13847"/>
    </source>
</evidence>
<dbReference type="GO" id="GO:0019441">
    <property type="term" value="P:L-tryptophan catabolic process to kynurenine"/>
    <property type="evidence" value="ECO:0007669"/>
    <property type="project" value="InterPro"/>
</dbReference>
<dbReference type="Gene3D" id="3.50.30.50">
    <property type="entry name" value="Putative cyclase"/>
    <property type="match status" value="1"/>
</dbReference>
<evidence type="ECO:0000313" key="3">
    <source>
        <dbReference type="Proteomes" id="UP000095576"/>
    </source>
</evidence>
<keyword evidence="2" id="KW-0489">Methyltransferase</keyword>